<dbReference type="RefSeq" id="YP_007676855.1">
    <property type="nucleotide sequence ID" value="NC_020872.1"/>
</dbReference>
<evidence type="ECO:0000313" key="1">
    <source>
        <dbReference type="EMBL" id="AGG54511.1"/>
    </source>
</evidence>
<proteinExistence type="predicted"/>
<dbReference type="KEGG" id="vg:15013319"/>
<keyword evidence="2" id="KW-1185">Reference proteome</keyword>
<dbReference type="GeneID" id="15013319"/>
<dbReference type="EMBL" id="HQ316584">
    <property type="protein sequence ID" value="AGG54511.1"/>
    <property type="molecule type" value="Genomic_DNA"/>
</dbReference>
<name>M1UAA7_9CAUD</name>
<dbReference type="Proteomes" id="UP000202740">
    <property type="component" value="Segment"/>
</dbReference>
<evidence type="ECO:0000313" key="2">
    <source>
        <dbReference type="Proteomes" id="UP000202740"/>
    </source>
</evidence>
<protein>
    <submittedName>
        <fullName evidence="1">Uncharacterized protein</fullName>
    </submittedName>
</protein>
<reference evidence="1 2" key="1">
    <citation type="submission" date="2010-03" db="EMBL/GenBank/DDBJ databases">
        <title>The Genome Sequence of Cyanophage P-SSP9.</title>
        <authorList>
            <consortium name="The Broad Institute Genome Sequencing Platform"/>
            <person name="Henn M.R."/>
            <person name="Sullivan M.S."/>
            <person name="Osburne M.S."/>
            <person name="Levin J."/>
            <person name="Malboeuf C."/>
            <person name="Casali M."/>
            <person name="Russ C."/>
            <person name="Lennon N."/>
            <person name="Erlich R."/>
            <person name="Young S.K."/>
            <person name="Koehrsen M."/>
            <person name="Yandava C."/>
            <person name="Zeng Q."/>
            <person name="Alvarado L."/>
            <person name="Anderson S."/>
            <person name="Berlin A."/>
            <person name="Borenstein D."/>
            <person name="Chen Z."/>
            <person name="Engels R."/>
            <person name="Freedman E."/>
            <person name="Gellesch M."/>
            <person name="Goldberg J."/>
            <person name="Green L."/>
            <person name="Griggs A."/>
            <person name="Gujja S."/>
            <person name="Heiman D."/>
            <person name="Hepburn T."/>
            <person name="Howarth C."/>
            <person name="Jen D."/>
            <person name="Larson L."/>
            <person name="Lewis B."/>
            <person name="Mehta T."/>
            <person name="Park D."/>
            <person name="Pearson M."/>
            <person name="Roberts A."/>
            <person name="Ryan E."/>
            <person name="Saif S."/>
            <person name="Shea T."/>
            <person name="Shenoy N."/>
            <person name="Sisk P."/>
            <person name="Stolte C."/>
            <person name="Sykes S."/>
            <person name="Walk T."/>
            <person name="White J."/>
            <person name="Yu Q."/>
            <person name="Coleman M.L."/>
            <person name="Huang K.H."/>
            <person name="Weigele P.R."/>
            <person name="DeFrancesco A.S."/>
            <person name="Kern S.E."/>
            <person name="Thompson L.R."/>
            <person name="Fu R."/>
            <person name="Hombeck B."/>
            <person name="Chisholm S.W."/>
            <person name="Haas B."/>
            <person name="Nusbaum C."/>
            <person name="Galagan J."/>
            <person name="Birren B."/>
        </authorList>
    </citation>
    <scope>NUCLEOTIDE SEQUENCE [LARGE SCALE GENOMIC DNA]</scope>
    <source>
        <strain evidence="1 2">P-SSP9</strain>
    </source>
</reference>
<organism evidence="1 2">
    <name type="scientific">Cyanophage SS120-1</name>
    <dbReference type="NCBI Taxonomy" id="616674"/>
    <lineage>
        <taxon>Viruses</taxon>
        <taxon>Duplodnaviria</taxon>
        <taxon>Heunggongvirae</taxon>
        <taxon>Uroviricota</taxon>
        <taxon>Caudoviricetes</taxon>
        <taxon>Autographivirales</taxon>
        <taxon>Banchanvirus</taxon>
        <taxon>Banchanvirus SS1201</taxon>
    </lineage>
</organism>
<accession>M1UAA7</accession>
<sequence length="94" mass="10951">MLNFTYQKDRLGLEQEGPRNYSIYRHYIDESKATEIIGSALTLVEAEAHCSNPRARKEGEWFDSYHDELVPWDEGISSVYEANRLTKKWIGVNI</sequence>
<gene>
    <name evidence="1" type="ORF">CYYG_00009</name>
</gene>